<dbReference type="Proteomes" id="UP000215884">
    <property type="component" value="Chromosome"/>
</dbReference>
<sequence>MSSSLLALVLLDGPATPDMSRVAEVLHARHPKLATEDGHTQQAGANSPLIRCGNELVAVMSMPAPIPHDPGLWTRAAMTWPESKAVAAQHRGHVIVSMLGKNEQPLVAARVTTAVIGALIATMPEARGVVWSGQVARPADLWLETSTYSFAPYPDYPFRLWIDILPFRSGAKIGAITMGLTAFVGREIELVTGKLTLSALFDKVAGLSVYLIEHGSVVKDGDTIGASASERIQVRHKNSDVFGGLPVFYCVDEFER</sequence>
<dbReference type="EMBL" id="CP029426">
    <property type="protein sequence ID" value="AWM02562.1"/>
    <property type="molecule type" value="Genomic_DNA"/>
</dbReference>
<evidence type="ECO:0000259" key="1">
    <source>
        <dbReference type="Pfam" id="PF14080"/>
    </source>
</evidence>
<accession>A0A2U8PXY3</accession>
<gene>
    <name evidence="2" type="ORF">CIT40_22690</name>
</gene>
<evidence type="ECO:0000313" key="3">
    <source>
        <dbReference type="Proteomes" id="UP000215884"/>
    </source>
</evidence>
<dbReference type="OrthoDB" id="8198425at2"/>
<protein>
    <submittedName>
        <fullName evidence="2">DUF4261 domain-containing protein</fullName>
    </submittedName>
</protein>
<proteinExistence type="predicted"/>
<dbReference type="Pfam" id="PF14080">
    <property type="entry name" value="DUF4261"/>
    <property type="match status" value="1"/>
</dbReference>
<name>A0A2U8PXY3_9BRAD</name>
<evidence type="ECO:0000313" key="2">
    <source>
        <dbReference type="EMBL" id="AWM02562.1"/>
    </source>
</evidence>
<keyword evidence="3" id="KW-1185">Reference proteome</keyword>
<reference evidence="2 3" key="1">
    <citation type="journal article" date="2017" name="Syst. Appl. Microbiol.">
        <title>Soybeans inoculated with root zone soils of Canadian native legumes harbour diverse and novel Bradyrhizobium spp. that possess agricultural potential.</title>
        <authorList>
            <person name="Bromfield E.S.P."/>
            <person name="Cloutier S."/>
            <person name="Tambong J.T."/>
            <person name="Tran Thi T.V."/>
        </authorList>
    </citation>
    <scope>NUCLEOTIDE SEQUENCE [LARGE SCALE GENOMIC DNA]</scope>
    <source>
        <strain evidence="2 3">39S1MB</strain>
    </source>
</reference>
<organism evidence="2 3">
    <name type="scientific">Bradyrhizobium amphicarpaeae</name>
    <dbReference type="NCBI Taxonomy" id="1404768"/>
    <lineage>
        <taxon>Bacteria</taxon>
        <taxon>Pseudomonadati</taxon>
        <taxon>Pseudomonadota</taxon>
        <taxon>Alphaproteobacteria</taxon>
        <taxon>Hyphomicrobiales</taxon>
        <taxon>Nitrobacteraceae</taxon>
        <taxon>Bradyrhizobium</taxon>
    </lineage>
</organism>
<dbReference type="AlphaFoldDB" id="A0A2U8PXY3"/>
<reference evidence="2 3" key="2">
    <citation type="journal article" date="2019" name="Int. J. Syst. Evol. Microbiol.">
        <title>Description and complete genome sequence of Bradyrhizobium amphicarpaeae sp. nov., harbouring photosystem and nitrogen-fixation genes.</title>
        <authorList>
            <person name="Bromfield E.S.P."/>
            <person name="Cloutier S."/>
            <person name="Nguyen H.D.T."/>
        </authorList>
    </citation>
    <scope>NUCLEOTIDE SEQUENCE [LARGE SCALE GENOMIC DNA]</scope>
    <source>
        <strain evidence="2 3">39S1MB</strain>
    </source>
</reference>
<dbReference type="InterPro" id="IPR025357">
    <property type="entry name" value="DUF4261"/>
</dbReference>
<feature type="domain" description="DUF4261" evidence="1">
    <location>
        <begin position="176"/>
        <end position="239"/>
    </location>
</feature>
<dbReference type="KEGG" id="brq:CIT40_22690"/>